<gene>
    <name evidence="1" type="primary">hpf</name>
    <name evidence="1" type="ORF">ACFSQ0_03950</name>
</gene>
<dbReference type="Gene3D" id="3.30.160.100">
    <property type="entry name" value="Ribosome hibernation promotion factor-like"/>
    <property type="match status" value="1"/>
</dbReference>
<comment type="caution">
    <text evidence="1">The sequence shown here is derived from an EMBL/GenBank/DDBJ whole genome shotgun (WGS) entry which is preliminary data.</text>
</comment>
<dbReference type="EMBL" id="JBHULZ010000023">
    <property type="protein sequence ID" value="MFD2697135.1"/>
    <property type="molecule type" value="Genomic_DNA"/>
</dbReference>
<accession>A0ABW5SBF4</accession>
<evidence type="ECO:0000313" key="2">
    <source>
        <dbReference type="Proteomes" id="UP001597357"/>
    </source>
</evidence>
<dbReference type="CDD" id="cd00552">
    <property type="entry name" value="RaiA"/>
    <property type="match status" value="1"/>
</dbReference>
<reference evidence="2" key="1">
    <citation type="journal article" date="2019" name="Int. J. Syst. Evol. Microbiol.">
        <title>The Global Catalogue of Microorganisms (GCM) 10K type strain sequencing project: providing services to taxonomists for standard genome sequencing and annotation.</title>
        <authorList>
            <consortium name="The Broad Institute Genomics Platform"/>
            <consortium name="The Broad Institute Genome Sequencing Center for Infectious Disease"/>
            <person name="Wu L."/>
            <person name="Ma J."/>
        </authorList>
    </citation>
    <scope>NUCLEOTIDE SEQUENCE [LARGE SCALE GENOMIC DNA]</scope>
    <source>
        <strain evidence="2">KCTC 42255</strain>
    </source>
</reference>
<proteinExistence type="predicted"/>
<dbReference type="RefSeq" id="WP_379044428.1">
    <property type="nucleotide sequence ID" value="NZ_JBHULZ010000023.1"/>
</dbReference>
<protein>
    <submittedName>
        <fullName evidence="1">Ribosome hibernation-promoting factor, HPF/YfiA family</fullName>
    </submittedName>
</protein>
<organism evidence="1 2">
    <name type="scientific">Mesonia sediminis</name>
    <dbReference type="NCBI Taxonomy" id="1703946"/>
    <lineage>
        <taxon>Bacteria</taxon>
        <taxon>Pseudomonadati</taxon>
        <taxon>Bacteroidota</taxon>
        <taxon>Flavobacteriia</taxon>
        <taxon>Flavobacteriales</taxon>
        <taxon>Flavobacteriaceae</taxon>
        <taxon>Mesonia</taxon>
    </lineage>
</organism>
<evidence type="ECO:0000313" key="1">
    <source>
        <dbReference type="EMBL" id="MFD2697135.1"/>
    </source>
</evidence>
<dbReference type="SUPFAM" id="SSF69754">
    <property type="entry name" value="Ribosome binding protein Y (YfiA homologue)"/>
    <property type="match status" value="1"/>
</dbReference>
<dbReference type="Proteomes" id="UP001597357">
    <property type="component" value="Unassembled WGS sequence"/>
</dbReference>
<dbReference type="InterPro" id="IPR003489">
    <property type="entry name" value="RHF/RaiA"/>
</dbReference>
<dbReference type="Pfam" id="PF02482">
    <property type="entry name" value="Ribosomal_S30AE"/>
    <property type="match status" value="1"/>
</dbReference>
<dbReference type="InterPro" id="IPR036567">
    <property type="entry name" value="RHF-like"/>
</dbReference>
<keyword evidence="2" id="KW-1185">Reference proteome</keyword>
<dbReference type="NCBIfam" id="TIGR00741">
    <property type="entry name" value="yfiA"/>
    <property type="match status" value="1"/>
</dbReference>
<sequence>MDINFNYVHVKASDRLEQVIKDKLEKLKTRFDFIVGAEVYFKTENSTTNEKGRICEIKVSLPGPLIFASANEENFEMAISECVNDVKRQLQKKKEKMATHH</sequence>
<name>A0ABW5SBF4_9FLAO</name>